<dbReference type="Gene3D" id="2.60.130.10">
    <property type="entry name" value="Aromatic compound dioxygenase"/>
    <property type="match status" value="1"/>
</dbReference>
<dbReference type="EMBL" id="JALJOV010001923">
    <property type="protein sequence ID" value="KAK9838234.1"/>
    <property type="molecule type" value="Genomic_DNA"/>
</dbReference>
<dbReference type="GO" id="GO:0016702">
    <property type="term" value="F:oxidoreductase activity, acting on single donors with incorporation of molecular oxygen, incorporation of two atoms of oxygen"/>
    <property type="evidence" value="ECO:0007669"/>
    <property type="project" value="InterPro"/>
</dbReference>
<dbReference type="AlphaFoldDB" id="A0AAW1RWW8"/>
<proteinExistence type="predicted"/>
<dbReference type="PANTHER" id="PTHR34315">
    <property type="match status" value="1"/>
</dbReference>
<name>A0AAW1RWW8_9CHLO</name>
<accession>A0AAW1RWW8</accession>
<dbReference type="PANTHER" id="PTHR34315:SF1">
    <property type="entry name" value="INTRADIOL RING-CLEAVAGE DIOXYGENASES DOMAIN-CONTAINING PROTEIN-RELATED"/>
    <property type="match status" value="1"/>
</dbReference>
<sequence length="206" mass="22531">MTGGSSTSSNDNTTFLRGIVATNASGLAVFQTIFPGWYAGRATHIHAKIHVPLNKSSSAETEFTNSHISHTGQVFFNDTLTNAIYRNYAPYINKDASSTDHVLTVNDRVWLDEGNSDLTQAEVQQALPRLGKGKACAKAGWPAELLRYATYQVENDDGKPVKVWLLAPLLARMLDAYLQANSSWRASLQVVHLYSQQEDCGLVGTA</sequence>
<dbReference type="GO" id="GO:0005506">
    <property type="term" value="F:iron ion binding"/>
    <property type="evidence" value="ECO:0007669"/>
    <property type="project" value="InterPro"/>
</dbReference>
<organism evidence="1 2">
    <name type="scientific">Apatococcus fuscideae</name>
    <dbReference type="NCBI Taxonomy" id="2026836"/>
    <lineage>
        <taxon>Eukaryota</taxon>
        <taxon>Viridiplantae</taxon>
        <taxon>Chlorophyta</taxon>
        <taxon>core chlorophytes</taxon>
        <taxon>Trebouxiophyceae</taxon>
        <taxon>Chlorellales</taxon>
        <taxon>Chlorellaceae</taxon>
        <taxon>Apatococcus</taxon>
    </lineage>
</organism>
<dbReference type="Proteomes" id="UP001485043">
    <property type="component" value="Unassembled WGS sequence"/>
</dbReference>
<dbReference type="InterPro" id="IPR015889">
    <property type="entry name" value="Intradiol_dOase_core"/>
</dbReference>
<gene>
    <name evidence="1" type="ORF">WJX84_012318</name>
</gene>
<comment type="caution">
    <text evidence="1">The sequence shown here is derived from an EMBL/GenBank/DDBJ whole genome shotgun (WGS) entry which is preliminary data.</text>
</comment>
<keyword evidence="2" id="KW-1185">Reference proteome</keyword>
<dbReference type="SUPFAM" id="SSF49482">
    <property type="entry name" value="Aromatic compound dioxygenase"/>
    <property type="match status" value="1"/>
</dbReference>
<protein>
    <submittedName>
        <fullName evidence="1">Uncharacterized protein</fullName>
    </submittedName>
</protein>
<evidence type="ECO:0000313" key="1">
    <source>
        <dbReference type="EMBL" id="KAK9838234.1"/>
    </source>
</evidence>
<evidence type="ECO:0000313" key="2">
    <source>
        <dbReference type="Proteomes" id="UP001485043"/>
    </source>
</evidence>
<reference evidence="1 2" key="1">
    <citation type="journal article" date="2024" name="Nat. Commun.">
        <title>Phylogenomics reveals the evolutionary origins of lichenization in chlorophyte algae.</title>
        <authorList>
            <person name="Puginier C."/>
            <person name="Libourel C."/>
            <person name="Otte J."/>
            <person name="Skaloud P."/>
            <person name="Haon M."/>
            <person name="Grisel S."/>
            <person name="Petersen M."/>
            <person name="Berrin J.G."/>
            <person name="Delaux P.M."/>
            <person name="Dal Grande F."/>
            <person name="Keller J."/>
        </authorList>
    </citation>
    <scope>NUCLEOTIDE SEQUENCE [LARGE SCALE GENOMIC DNA]</scope>
    <source>
        <strain evidence="1 2">SAG 2523</strain>
    </source>
</reference>